<reference evidence="3 4" key="1">
    <citation type="journal article" date="2013" name="Curr. Biol.">
        <title>The Genome of the Foraminiferan Reticulomyxa filosa.</title>
        <authorList>
            <person name="Glockner G."/>
            <person name="Hulsmann N."/>
            <person name="Schleicher M."/>
            <person name="Noegel A.A."/>
            <person name="Eichinger L."/>
            <person name="Gallinger C."/>
            <person name="Pawlowski J."/>
            <person name="Sierra R."/>
            <person name="Euteneuer U."/>
            <person name="Pillet L."/>
            <person name="Moustafa A."/>
            <person name="Platzer M."/>
            <person name="Groth M."/>
            <person name="Szafranski K."/>
            <person name="Schliwa M."/>
        </authorList>
    </citation>
    <scope>NUCLEOTIDE SEQUENCE [LARGE SCALE GENOMIC DNA]</scope>
</reference>
<proteinExistence type="inferred from homology"/>
<dbReference type="AlphaFoldDB" id="X6PF65"/>
<evidence type="ECO:0000313" key="3">
    <source>
        <dbReference type="EMBL" id="ETO36748.1"/>
    </source>
</evidence>
<dbReference type="EMBL" id="ASPP01000331">
    <property type="protein sequence ID" value="ETO36748.1"/>
    <property type="molecule type" value="Genomic_DNA"/>
</dbReference>
<name>X6PF65_RETFI</name>
<evidence type="ECO:0000313" key="4">
    <source>
        <dbReference type="Proteomes" id="UP000023152"/>
    </source>
</evidence>
<dbReference type="OMA" id="WEYTEME"/>
<dbReference type="InterPro" id="IPR002347">
    <property type="entry name" value="SDR_fam"/>
</dbReference>
<comment type="caution">
    <text evidence="3">The sequence shown here is derived from an EMBL/GenBank/DDBJ whole genome shotgun (WGS) entry which is preliminary data.</text>
</comment>
<dbReference type="GO" id="GO:0016491">
    <property type="term" value="F:oxidoreductase activity"/>
    <property type="evidence" value="ECO:0007669"/>
    <property type="project" value="UniProtKB-KW"/>
</dbReference>
<keyword evidence="2" id="KW-0560">Oxidoreductase</keyword>
<accession>X6PF65</accession>
<comment type="similarity">
    <text evidence="1">Belongs to the short-chain dehydrogenases/reductases (SDR) family.</text>
</comment>
<evidence type="ECO:0000256" key="1">
    <source>
        <dbReference type="ARBA" id="ARBA00006484"/>
    </source>
</evidence>
<dbReference type="SUPFAM" id="SSF51735">
    <property type="entry name" value="NAD(P)-binding Rossmann-fold domains"/>
    <property type="match status" value="1"/>
</dbReference>
<dbReference type="PANTHER" id="PTHR24320">
    <property type="entry name" value="RETINOL DEHYDROGENASE"/>
    <property type="match status" value="1"/>
</dbReference>
<organism evidence="3 4">
    <name type="scientific">Reticulomyxa filosa</name>
    <dbReference type="NCBI Taxonomy" id="46433"/>
    <lineage>
        <taxon>Eukaryota</taxon>
        <taxon>Sar</taxon>
        <taxon>Rhizaria</taxon>
        <taxon>Retaria</taxon>
        <taxon>Foraminifera</taxon>
        <taxon>Monothalamids</taxon>
        <taxon>Reticulomyxidae</taxon>
        <taxon>Reticulomyxa</taxon>
    </lineage>
</organism>
<sequence>MSMSVWFLGGALVFLGSLLAIAIGRLWYQQTLFTPYVTSKKDLRGTYVIITGGNTGIGYATAKGLVERGAHVIIACRSKEKGEAAVKDLSMEISKQAKQGSKQQIRGGKVESMILNLSDLKSVDEFINEYINVKKYPLDVLINNAGIGGVQLEASKITLNFLAELWQVNYLHPFYLTFRLLPHMALKSERASSKNGDTPKKCVINVSSVYHEHGNFDSKLLGATQCIHKTLLTAPNNKKDGKGSEKQYQASQSQMQLVQAWLKYYATSKLAQIMHVKQLCQVSRSHAPNVQFFAVNPGYCRTNIWQFDDLPWFAKVFTICVYPWLRFIWRSCDDGAQTALYCVLDDHASTGKYFSNCYVDRTLDSCQQCDNVQDCQILWQYSCNALHLPKSPFSSS</sequence>
<gene>
    <name evidence="3" type="ORF">RFI_00315</name>
</gene>
<dbReference type="PANTHER" id="PTHR24320:SF148">
    <property type="entry name" value="NAD(P)-BINDING ROSSMANN-FOLD SUPERFAMILY PROTEIN"/>
    <property type="match status" value="1"/>
</dbReference>
<dbReference type="Gene3D" id="3.40.50.720">
    <property type="entry name" value="NAD(P)-binding Rossmann-like Domain"/>
    <property type="match status" value="1"/>
</dbReference>
<protein>
    <submittedName>
        <fullName evidence="3">WW domain containing oxidoreductase</fullName>
    </submittedName>
</protein>
<evidence type="ECO:0000256" key="2">
    <source>
        <dbReference type="ARBA" id="ARBA00023002"/>
    </source>
</evidence>
<keyword evidence="4" id="KW-1185">Reference proteome</keyword>
<dbReference type="Proteomes" id="UP000023152">
    <property type="component" value="Unassembled WGS sequence"/>
</dbReference>
<dbReference type="OrthoDB" id="191139at2759"/>
<dbReference type="InterPro" id="IPR036291">
    <property type="entry name" value="NAD(P)-bd_dom_sf"/>
</dbReference>
<dbReference type="Pfam" id="PF00106">
    <property type="entry name" value="adh_short"/>
    <property type="match status" value="1"/>
</dbReference>
<dbReference type="PRINTS" id="PR00081">
    <property type="entry name" value="GDHRDH"/>
</dbReference>